<proteinExistence type="predicted"/>
<dbReference type="AlphaFoldDB" id="A0A6M3JBS4"/>
<name>A0A6M3JBS4_9ZZZZ</name>
<organism evidence="1">
    <name type="scientific">viral metagenome</name>
    <dbReference type="NCBI Taxonomy" id="1070528"/>
    <lineage>
        <taxon>unclassified sequences</taxon>
        <taxon>metagenomes</taxon>
        <taxon>organismal metagenomes</taxon>
    </lineage>
</organism>
<dbReference type="EMBL" id="MT141558">
    <property type="protein sequence ID" value="QJA66625.1"/>
    <property type="molecule type" value="Genomic_DNA"/>
</dbReference>
<gene>
    <name evidence="1" type="ORF">MM415B00340_0009</name>
</gene>
<sequence>MPVLCIRLNGKELSTPNPQPQHDRHWPQRYRPLLKPQFKPTYTIQPKTRIFSSTEIKEFCQRRKHNIQQLLSSWSEERERQQFWITGR</sequence>
<accession>A0A6M3JBS4</accession>
<reference evidence="1" key="1">
    <citation type="submission" date="2020-03" db="EMBL/GenBank/DDBJ databases">
        <title>The deep terrestrial virosphere.</title>
        <authorList>
            <person name="Holmfeldt K."/>
            <person name="Nilsson E."/>
            <person name="Simone D."/>
            <person name="Lopez-Fernandez M."/>
            <person name="Wu X."/>
            <person name="de Brujin I."/>
            <person name="Lundin D."/>
            <person name="Andersson A."/>
            <person name="Bertilsson S."/>
            <person name="Dopson M."/>
        </authorList>
    </citation>
    <scope>NUCLEOTIDE SEQUENCE</scope>
    <source>
        <strain evidence="1">MM415B00340</strain>
    </source>
</reference>
<evidence type="ECO:0000313" key="1">
    <source>
        <dbReference type="EMBL" id="QJA66625.1"/>
    </source>
</evidence>
<protein>
    <submittedName>
        <fullName evidence="1">Uncharacterized protein</fullName>
    </submittedName>
</protein>